<dbReference type="Pfam" id="PF13692">
    <property type="entry name" value="Glyco_trans_1_4"/>
    <property type="match status" value="1"/>
</dbReference>
<dbReference type="GO" id="GO:0016757">
    <property type="term" value="F:glycosyltransferase activity"/>
    <property type="evidence" value="ECO:0007669"/>
    <property type="project" value="UniProtKB-KW"/>
</dbReference>
<dbReference type="KEGG" id="apb:SAR116_1958"/>
<dbReference type="STRING" id="488538.SAR116_1958"/>
<organism evidence="2 3">
    <name type="scientific">Puniceispirillum marinum (strain IMCC1322)</name>
    <dbReference type="NCBI Taxonomy" id="488538"/>
    <lineage>
        <taxon>Bacteria</taxon>
        <taxon>Pseudomonadati</taxon>
        <taxon>Pseudomonadota</taxon>
        <taxon>Alphaproteobacteria</taxon>
        <taxon>Candidatus Puniceispirillales</taxon>
        <taxon>Candidatus Puniceispirillaceae</taxon>
        <taxon>Candidatus Puniceispirillum</taxon>
    </lineage>
</organism>
<dbReference type="EC" id="2.4.1.-" evidence="2"/>
<name>D5BN08_PUNMI</name>
<dbReference type="PANTHER" id="PTHR12526">
    <property type="entry name" value="GLYCOSYLTRANSFERASE"/>
    <property type="match status" value="1"/>
</dbReference>
<reference evidence="2 3" key="1">
    <citation type="journal article" date="2010" name="J. Bacteriol.">
        <title>Complete genome sequence of "Candidatus Puniceispirillum marinum" IMCC1322, a representative of the SAR116 clade in the Alphaproteobacteria.</title>
        <authorList>
            <person name="Oh H.M."/>
            <person name="Kwon K.K."/>
            <person name="Kang I."/>
            <person name="Kang S.G."/>
            <person name="Lee J.H."/>
            <person name="Kim S.J."/>
            <person name="Cho J.C."/>
        </authorList>
    </citation>
    <scope>NUCLEOTIDE SEQUENCE [LARGE SCALE GENOMIC DNA]</scope>
    <source>
        <strain evidence="2 3">IMCC1322</strain>
    </source>
</reference>
<dbReference type="eggNOG" id="COG0438">
    <property type="taxonomic scope" value="Bacteria"/>
</dbReference>
<dbReference type="CAZy" id="GT4">
    <property type="family name" value="Glycosyltransferase Family 4"/>
</dbReference>
<proteinExistence type="predicted"/>
<sequence>MNAGGAERVALTLLQHLDRRDFSYTLVVLDDGNGAFIDRVPDDVRLITLGKKRVRAALFALIRLVWKERPALIFSNLSHLNLMLAMLRFMFPRDCALVVRESSTISKNILLFRASRVWLYLYKLFYGNVDVMICESVDMKDDLTRTCSFPVSKCTIIPNPVDILWINEQASLNISERQQKLTLVACGQLYYTKGFDLLLDALALAKLVDFELWIIGEGALRTALVQKAIALGLKENVKFLGFQKNPYPFFNQADALVLSSRHEGMPNVVFEAVSLGTPIIATPASGGLVSFLNTIDGCIVCSDITAQSLANALREFAATDTKIRISDGAINYLAAPIISRQHEAEFRKVLACD</sequence>
<dbReference type="EMBL" id="CP001751">
    <property type="protein sequence ID" value="ADE40201.1"/>
    <property type="molecule type" value="Genomic_DNA"/>
</dbReference>
<evidence type="ECO:0000313" key="3">
    <source>
        <dbReference type="Proteomes" id="UP000007460"/>
    </source>
</evidence>
<dbReference type="Pfam" id="PF13439">
    <property type="entry name" value="Glyco_transf_4"/>
    <property type="match status" value="1"/>
</dbReference>
<protein>
    <submittedName>
        <fullName evidence="2">Glycosyl transferase, group 1</fullName>
        <ecNumber evidence="2">2.4.1.-</ecNumber>
    </submittedName>
</protein>
<dbReference type="HOGENOM" id="CLU_009583_0_0_5"/>
<keyword evidence="2" id="KW-0328">Glycosyltransferase</keyword>
<dbReference type="AlphaFoldDB" id="D5BN08"/>
<keyword evidence="2" id="KW-0808">Transferase</keyword>
<feature type="domain" description="Glycosyltransferase subfamily 4-like N-terminal" evidence="1">
    <location>
        <begin position="4"/>
        <end position="163"/>
    </location>
</feature>
<accession>D5BN08</accession>
<dbReference type="Gene3D" id="3.40.50.2000">
    <property type="entry name" value="Glycogen Phosphorylase B"/>
    <property type="match status" value="2"/>
</dbReference>
<dbReference type="Proteomes" id="UP000007460">
    <property type="component" value="Chromosome"/>
</dbReference>
<keyword evidence="3" id="KW-1185">Reference proteome</keyword>
<gene>
    <name evidence="2" type="ordered locus">SAR116_1958</name>
</gene>
<dbReference type="InterPro" id="IPR028098">
    <property type="entry name" value="Glyco_trans_4-like_N"/>
</dbReference>
<dbReference type="CDD" id="cd03811">
    <property type="entry name" value="GT4_GT28_WabH-like"/>
    <property type="match status" value="1"/>
</dbReference>
<dbReference type="SUPFAM" id="SSF53756">
    <property type="entry name" value="UDP-Glycosyltransferase/glycogen phosphorylase"/>
    <property type="match status" value="1"/>
</dbReference>
<evidence type="ECO:0000313" key="2">
    <source>
        <dbReference type="EMBL" id="ADE40201.1"/>
    </source>
</evidence>
<evidence type="ECO:0000259" key="1">
    <source>
        <dbReference type="Pfam" id="PF13439"/>
    </source>
</evidence>